<dbReference type="STRING" id="1392247.A0A3N4KQP3"/>
<dbReference type="Gene3D" id="1.10.1410.10">
    <property type="match status" value="1"/>
</dbReference>
<dbReference type="GO" id="GO:0034456">
    <property type="term" value="C:UTP-C complex"/>
    <property type="evidence" value="ECO:0007669"/>
    <property type="project" value="TreeGrafter"/>
</dbReference>
<feature type="domain" description="Nrap protein" evidence="12">
    <location>
        <begin position="1026"/>
        <end position="1163"/>
    </location>
</feature>
<keyword evidence="3 5" id="KW-0694">RNA-binding</keyword>
<dbReference type="Pfam" id="PF17407">
    <property type="entry name" value="Nrap_D6"/>
    <property type="match status" value="1"/>
</dbReference>
<dbReference type="PANTHER" id="PTHR17972">
    <property type="entry name" value="NUCLEOLAR RNA-ASSOCIATED PROTEIN"/>
    <property type="match status" value="1"/>
</dbReference>
<dbReference type="Gene3D" id="3.30.70.3030">
    <property type="match status" value="1"/>
</dbReference>
<dbReference type="InParanoid" id="A0A3N4KQP3"/>
<evidence type="ECO:0000259" key="11">
    <source>
        <dbReference type="Pfam" id="PF17406"/>
    </source>
</evidence>
<dbReference type="GO" id="GO:0006409">
    <property type="term" value="P:tRNA export from nucleus"/>
    <property type="evidence" value="ECO:0007669"/>
    <property type="project" value="TreeGrafter"/>
</dbReference>
<keyword evidence="4 5" id="KW-0539">Nucleus</keyword>
<feature type="region of interest" description="Disordered" evidence="6">
    <location>
        <begin position="1"/>
        <end position="80"/>
    </location>
</feature>
<keyword evidence="5" id="KW-0690">Ribosome biogenesis</keyword>
<evidence type="ECO:0000259" key="9">
    <source>
        <dbReference type="Pfam" id="PF17404"/>
    </source>
</evidence>
<dbReference type="Pfam" id="PF17406">
    <property type="entry name" value="Nrap_D5"/>
    <property type="match status" value="1"/>
</dbReference>
<evidence type="ECO:0000256" key="5">
    <source>
        <dbReference type="RuleBase" id="RU364032"/>
    </source>
</evidence>
<keyword evidence="14" id="KW-1185">Reference proteome</keyword>
<evidence type="ECO:0000256" key="2">
    <source>
        <dbReference type="ARBA" id="ARBA00006674"/>
    </source>
</evidence>
<gene>
    <name evidence="13" type="ORF">P167DRAFT_507398</name>
</gene>
<dbReference type="InterPro" id="IPR035371">
    <property type="entry name" value="Nrap_D6"/>
</dbReference>
<feature type="compositionally biased region" description="Basic residues" evidence="6">
    <location>
        <begin position="1"/>
        <end position="11"/>
    </location>
</feature>
<dbReference type="GO" id="GO:0003723">
    <property type="term" value="F:RNA binding"/>
    <property type="evidence" value="ECO:0007669"/>
    <property type="project" value="UniProtKB-KW"/>
</dbReference>
<evidence type="ECO:0000259" key="7">
    <source>
        <dbReference type="Pfam" id="PF03813"/>
    </source>
</evidence>
<evidence type="ECO:0000256" key="4">
    <source>
        <dbReference type="ARBA" id="ARBA00023242"/>
    </source>
</evidence>
<evidence type="ECO:0000259" key="8">
    <source>
        <dbReference type="Pfam" id="PF17403"/>
    </source>
</evidence>
<dbReference type="GO" id="GO:0006364">
    <property type="term" value="P:rRNA processing"/>
    <property type="evidence" value="ECO:0007669"/>
    <property type="project" value="UniProtKB-KW"/>
</dbReference>
<keyword evidence="5" id="KW-0687">Ribonucleoprotein</keyword>
<dbReference type="GO" id="GO:0032545">
    <property type="term" value="C:CURI complex"/>
    <property type="evidence" value="ECO:0007669"/>
    <property type="project" value="TreeGrafter"/>
</dbReference>
<feature type="domain" description="Nrap protein" evidence="10">
    <location>
        <begin position="667"/>
        <end position="865"/>
    </location>
</feature>
<dbReference type="Pfam" id="PF17405">
    <property type="entry name" value="Nrap_D4"/>
    <property type="match status" value="1"/>
</dbReference>
<evidence type="ECO:0000256" key="1">
    <source>
        <dbReference type="ARBA" id="ARBA00004604"/>
    </source>
</evidence>
<evidence type="ECO:0000313" key="13">
    <source>
        <dbReference type="EMBL" id="RPB11749.1"/>
    </source>
</evidence>
<dbReference type="PANTHER" id="PTHR17972:SF0">
    <property type="entry name" value="NUCLEOLAR PROTEIN 6"/>
    <property type="match status" value="1"/>
</dbReference>
<reference evidence="13 14" key="1">
    <citation type="journal article" date="2018" name="Nat. Ecol. Evol.">
        <title>Pezizomycetes genomes reveal the molecular basis of ectomycorrhizal truffle lifestyle.</title>
        <authorList>
            <person name="Murat C."/>
            <person name="Payen T."/>
            <person name="Noel B."/>
            <person name="Kuo A."/>
            <person name="Morin E."/>
            <person name="Chen J."/>
            <person name="Kohler A."/>
            <person name="Krizsan K."/>
            <person name="Balestrini R."/>
            <person name="Da Silva C."/>
            <person name="Montanini B."/>
            <person name="Hainaut M."/>
            <person name="Levati E."/>
            <person name="Barry K.W."/>
            <person name="Belfiori B."/>
            <person name="Cichocki N."/>
            <person name="Clum A."/>
            <person name="Dockter R.B."/>
            <person name="Fauchery L."/>
            <person name="Guy J."/>
            <person name="Iotti M."/>
            <person name="Le Tacon F."/>
            <person name="Lindquist E.A."/>
            <person name="Lipzen A."/>
            <person name="Malagnac F."/>
            <person name="Mello A."/>
            <person name="Molinier V."/>
            <person name="Miyauchi S."/>
            <person name="Poulain J."/>
            <person name="Riccioni C."/>
            <person name="Rubini A."/>
            <person name="Sitrit Y."/>
            <person name="Splivallo R."/>
            <person name="Traeger S."/>
            <person name="Wang M."/>
            <person name="Zifcakova L."/>
            <person name="Wipf D."/>
            <person name="Zambonelli A."/>
            <person name="Paolocci F."/>
            <person name="Nowrousian M."/>
            <person name="Ottonello S."/>
            <person name="Baldrian P."/>
            <person name="Spatafora J.W."/>
            <person name="Henrissat B."/>
            <person name="Nagy L.G."/>
            <person name="Aury J.M."/>
            <person name="Wincker P."/>
            <person name="Grigoriev I.V."/>
            <person name="Bonfante P."/>
            <person name="Martin F.M."/>
        </authorList>
    </citation>
    <scope>NUCLEOTIDE SEQUENCE [LARGE SCALE GENOMIC DNA]</scope>
    <source>
        <strain evidence="13 14">CCBAS932</strain>
    </source>
</reference>
<dbReference type="Proteomes" id="UP000277580">
    <property type="component" value="Unassembled WGS sequence"/>
</dbReference>
<evidence type="ECO:0000259" key="12">
    <source>
        <dbReference type="Pfam" id="PF17407"/>
    </source>
</evidence>
<dbReference type="Pfam" id="PF17403">
    <property type="entry name" value="Nrap_D2"/>
    <property type="match status" value="1"/>
</dbReference>
<feature type="domain" description="Nrap protein" evidence="7">
    <location>
        <begin position="194"/>
        <end position="341"/>
    </location>
</feature>
<dbReference type="OrthoDB" id="10251401at2759"/>
<accession>A0A3N4KQP3</accession>
<dbReference type="InterPro" id="IPR035369">
    <property type="entry name" value="Nrap_D4"/>
</dbReference>
<dbReference type="FunCoup" id="A0A3N4KQP3">
    <property type="interactions" value="988"/>
</dbReference>
<dbReference type="EMBL" id="ML119133">
    <property type="protein sequence ID" value="RPB11749.1"/>
    <property type="molecule type" value="Genomic_DNA"/>
</dbReference>
<evidence type="ECO:0000256" key="3">
    <source>
        <dbReference type="ARBA" id="ARBA00022884"/>
    </source>
</evidence>
<feature type="domain" description="Nrap protein" evidence="11">
    <location>
        <begin position="867"/>
        <end position="1024"/>
    </location>
</feature>
<evidence type="ECO:0000256" key="6">
    <source>
        <dbReference type="SAM" id="MobiDB-lite"/>
    </source>
</evidence>
<dbReference type="AlphaFoldDB" id="A0A3N4KQP3"/>
<dbReference type="Pfam" id="PF03813">
    <property type="entry name" value="Nrap"/>
    <property type="match status" value="1"/>
</dbReference>
<dbReference type="InterPro" id="IPR035367">
    <property type="entry name" value="Nrap_D2"/>
</dbReference>
<evidence type="ECO:0000259" key="10">
    <source>
        <dbReference type="Pfam" id="PF17405"/>
    </source>
</evidence>
<dbReference type="InterPro" id="IPR035368">
    <property type="entry name" value="Nrap_D3"/>
</dbReference>
<keyword evidence="5" id="KW-0698">rRNA processing</keyword>
<organism evidence="13 14">
    <name type="scientific">Morchella conica CCBAS932</name>
    <dbReference type="NCBI Taxonomy" id="1392247"/>
    <lineage>
        <taxon>Eukaryota</taxon>
        <taxon>Fungi</taxon>
        <taxon>Dikarya</taxon>
        <taxon>Ascomycota</taxon>
        <taxon>Pezizomycotina</taxon>
        <taxon>Pezizomycetes</taxon>
        <taxon>Pezizales</taxon>
        <taxon>Morchellaceae</taxon>
        <taxon>Morchella</taxon>
    </lineage>
</organism>
<dbReference type="InterPro" id="IPR035370">
    <property type="entry name" value="Nrap_D5"/>
</dbReference>
<name>A0A3N4KQP3_9PEZI</name>
<comment type="similarity">
    <text evidence="2 5">Belongs to the NRAP family.</text>
</comment>
<evidence type="ECO:0000313" key="14">
    <source>
        <dbReference type="Proteomes" id="UP000277580"/>
    </source>
</evidence>
<protein>
    <recommendedName>
        <fullName evidence="5">U3 small nucleolar RNA-associated protein 22</fullName>
    </recommendedName>
</protein>
<dbReference type="InterPro" id="IPR005554">
    <property type="entry name" value="NOL6/Upt22"/>
</dbReference>
<comment type="subcellular location">
    <subcellularLocation>
        <location evidence="1 5">Nucleus</location>
        <location evidence="1 5">Nucleolus</location>
    </subcellularLocation>
</comment>
<proteinExistence type="inferred from homology"/>
<feature type="compositionally biased region" description="Acidic residues" evidence="6">
    <location>
        <begin position="30"/>
        <end position="52"/>
    </location>
</feature>
<dbReference type="InterPro" id="IPR035082">
    <property type="entry name" value="Nrap_D1"/>
</dbReference>
<sequence>MALVTKKRRTDNRKISAIEVASDSVPENFSIDEVEDKADGSEMESSGEDDIETPNSNQKERKQRKRKGADGGVSEKEKAQAVSDMYEYKSNVFRMETEELLKEVRLNYQKRMAPVERVLHRLKSIIEAIPENLDIPICEAEKEMNRRKINIPFPDPKPAKDVMYKFSYATPSYINIVGGYALKTLIKQSEGFSIDLIVSMPSNIFQEKDYLNYRYFHKRAYYLANLAAAIQESKDIKVKLTIDYINQDLLRPILVVSPSGNGDELDFTASKCSIRLIPAASRDTFATNKLLPSKNCVRVSQTLEVDGKKTPEPGPTTSYNSSLLADTTYFKHLSQLHSSSENCASFKDACLLGRVWLHQRGFGGGISKGGFGHFEWAILMSFLLKGGDSKGHAILSQGYNNYQMFKAIIQFLATRDLVASPLIFNAGEEAKVKDSRLPLLFDGSNGLNLLFKMTPWSYRLLKHEATMTMKLLNDTTSDNFDAIFLNKVDELHSRFDSITRIPISQATTELGSTMVSNDADHRTHTLLSYSYKLYDSLARGLGDRVSLIHLILPSPSPRSINLKSPPQPLVERQIIVGFMLDANQYARAVDHGPPAEHKKEAAEYRKFWGPKAELRRFKDGSILESVVWTDKDSKLSIFNQIIQYIIERHIGTDVAKDAVFIGEEFIRLLPKSQLLGSQSTTSFQPAMNGFDMLVKDLRALEGLPLQVRQISAAAPSLRYSTVEVPLVAADGQYLMEPADVVVQFESSLKWPEDLVAVQKAKIAFLLKIAELLEQAKGEDIVTRVGLENEGHNTMNSAFLDVVYLTGATFRVRIYHDRERNLLERQLKDKSLSPRTREEITQALSEHCRSFIYGPLHTQDLQKLCHRFPALSPTIRLVKKWFHSHLLSPHISDELVELITLRCFINPSSWVRPSSVMTGFLRTISFISQWDWRTEPLIVDMSIGDLGPSAIQEIIERFDSMRKNDPALNKTVLFAASNHSQDGTTWTENGPIKVVATRMTALARSACELVKNCGSQIEAETLFTHSMKDYDFILQLNPAFTAGGIRKKKQQPKFKNLQKPEIITTQDISKLGLDPVKMFLSELSNLYGHNFIMFYDCLVGVTVGCLWSPLCTGARGWKVNLTYSTSPITERSDKDDGNDAKLVTNKKAILNEIARLGGELVKNIEVNRP</sequence>
<feature type="domain" description="Nrap protein" evidence="9">
    <location>
        <begin position="493"/>
        <end position="650"/>
    </location>
</feature>
<feature type="domain" description="Nrap protein" evidence="8">
    <location>
        <begin position="345"/>
        <end position="487"/>
    </location>
</feature>
<dbReference type="Pfam" id="PF17404">
    <property type="entry name" value="Nrap_D3"/>
    <property type="match status" value="1"/>
</dbReference>
<dbReference type="GO" id="GO:0032040">
    <property type="term" value="C:small-subunit processome"/>
    <property type="evidence" value="ECO:0007669"/>
    <property type="project" value="TreeGrafter"/>
</dbReference>